<organism evidence="1 2">
    <name type="scientific">Pterulicium gracile</name>
    <dbReference type="NCBI Taxonomy" id="1884261"/>
    <lineage>
        <taxon>Eukaryota</taxon>
        <taxon>Fungi</taxon>
        <taxon>Dikarya</taxon>
        <taxon>Basidiomycota</taxon>
        <taxon>Agaricomycotina</taxon>
        <taxon>Agaricomycetes</taxon>
        <taxon>Agaricomycetidae</taxon>
        <taxon>Agaricales</taxon>
        <taxon>Pleurotineae</taxon>
        <taxon>Pterulaceae</taxon>
        <taxon>Pterulicium</taxon>
    </lineage>
</organism>
<protein>
    <submittedName>
        <fullName evidence="1">Uncharacterized protein</fullName>
    </submittedName>
</protein>
<sequence length="324" mass="37051">MALQILFANTLDRDSDPLALALCQELSNACIDVLANAAKHIPSVAERARHQLTKHDFDTLNHLVLWILTFESEERPAAKKKRLMACKCSLREEDGLTEFYPFKARRINEDEADILLRNFSSSLFRLLTNMLLRLESPVRAQKIKSKLDAYETDEIELVDRETKDVEFHGLVCVLVDRPDLFIRSCMLWFNLQHLPLVATAIAQSTSHISEGCHAKTMIQFPRFPALLIQQLQSAISAFVQEGPNLPTPSRFLTLHQLRILSDYMSNLFTNDSESPLHDYPTPHAYHILNTIHDIVRSLDPLPPQPVQEMTDFVLPHLLRLAKKL</sequence>
<proteinExistence type="predicted"/>
<keyword evidence="2" id="KW-1185">Reference proteome</keyword>
<reference evidence="1 2" key="1">
    <citation type="journal article" date="2019" name="Nat. Ecol. Evol.">
        <title>Megaphylogeny resolves global patterns of mushroom evolution.</title>
        <authorList>
            <person name="Varga T."/>
            <person name="Krizsan K."/>
            <person name="Foldi C."/>
            <person name="Dima B."/>
            <person name="Sanchez-Garcia M."/>
            <person name="Sanchez-Ramirez S."/>
            <person name="Szollosi G.J."/>
            <person name="Szarkandi J.G."/>
            <person name="Papp V."/>
            <person name="Albert L."/>
            <person name="Andreopoulos W."/>
            <person name="Angelini C."/>
            <person name="Antonin V."/>
            <person name="Barry K.W."/>
            <person name="Bougher N.L."/>
            <person name="Buchanan P."/>
            <person name="Buyck B."/>
            <person name="Bense V."/>
            <person name="Catcheside P."/>
            <person name="Chovatia M."/>
            <person name="Cooper J."/>
            <person name="Damon W."/>
            <person name="Desjardin D."/>
            <person name="Finy P."/>
            <person name="Geml J."/>
            <person name="Haridas S."/>
            <person name="Hughes K."/>
            <person name="Justo A."/>
            <person name="Karasinski D."/>
            <person name="Kautmanova I."/>
            <person name="Kiss B."/>
            <person name="Kocsube S."/>
            <person name="Kotiranta H."/>
            <person name="LaButti K.M."/>
            <person name="Lechner B.E."/>
            <person name="Liimatainen K."/>
            <person name="Lipzen A."/>
            <person name="Lukacs Z."/>
            <person name="Mihaltcheva S."/>
            <person name="Morgado L.N."/>
            <person name="Niskanen T."/>
            <person name="Noordeloos M.E."/>
            <person name="Ohm R.A."/>
            <person name="Ortiz-Santana B."/>
            <person name="Ovrebo C."/>
            <person name="Racz N."/>
            <person name="Riley R."/>
            <person name="Savchenko A."/>
            <person name="Shiryaev A."/>
            <person name="Soop K."/>
            <person name="Spirin V."/>
            <person name="Szebenyi C."/>
            <person name="Tomsovsky M."/>
            <person name="Tulloss R.E."/>
            <person name="Uehling J."/>
            <person name="Grigoriev I.V."/>
            <person name="Vagvolgyi C."/>
            <person name="Papp T."/>
            <person name="Martin F.M."/>
            <person name="Miettinen O."/>
            <person name="Hibbett D.S."/>
            <person name="Nagy L.G."/>
        </authorList>
    </citation>
    <scope>NUCLEOTIDE SEQUENCE [LARGE SCALE GENOMIC DNA]</scope>
    <source>
        <strain evidence="1 2">CBS 309.79</strain>
    </source>
</reference>
<dbReference type="EMBL" id="ML178817">
    <property type="protein sequence ID" value="TFL04961.1"/>
    <property type="molecule type" value="Genomic_DNA"/>
</dbReference>
<accession>A0A5C3QWP2</accession>
<evidence type="ECO:0000313" key="2">
    <source>
        <dbReference type="Proteomes" id="UP000305067"/>
    </source>
</evidence>
<dbReference type="AlphaFoldDB" id="A0A5C3QWP2"/>
<evidence type="ECO:0000313" key="1">
    <source>
        <dbReference type="EMBL" id="TFL04961.1"/>
    </source>
</evidence>
<gene>
    <name evidence="1" type="ORF">BDV98DRAFT_589687</name>
</gene>
<dbReference type="Proteomes" id="UP000305067">
    <property type="component" value="Unassembled WGS sequence"/>
</dbReference>
<name>A0A5C3QWP2_9AGAR</name>